<evidence type="ECO:0000313" key="3">
    <source>
        <dbReference type="EMBL" id="KAK6635550.1"/>
    </source>
</evidence>
<dbReference type="InterPro" id="IPR019538">
    <property type="entry name" value="PSMD5"/>
</dbReference>
<organism evidence="3 4">
    <name type="scientific">Polyplax serrata</name>
    <name type="common">Common mouse louse</name>
    <dbReference type="NCBI Taxonomy" id="468196"/>
    <lineage>
        <taxon>Eukaryota</taxon>
        <taxon>Metazoa</taxon>
        <taxon>Ecdysozoa</taxon>
        <taxon>Arthropoda</taxon>
        <taxon>Hexapoda</taxon>
        <taxon>Insecta</taxon>
        <taxon>Pterygota</taxon>
        <taxon>Neoptera</taxon>
        <taxon>Paraneoptera</taxon>
        <taxon>Psocodea</taxon>
        <taxon>Troctomorpha</taxon>
        <taxon>Phthiraptera</taxon>
        <taxon>Anoplura</taxon>
        <taxon>Polyplacidae</taxon>
        <taxon>Polyplax</taxon>
    </lineage>
</organism>
<proteinExistence type="inferred from homology"/>
<reference evidence="3 4" key="1">
    <citation type="submission" date="2023-09" db="EMBL/GenBank/DDBJ databases">
        <title>Genomes of two closely related lineages of the louse Polyplax serrata with different host specificities.</title>
        <authorList>
            <person name="Martinu J."/>
            <person name="Tarabai H."/>
            <person name="Stefka J."/>
            <person name="Hypsa V."/>
        </authorList>
    </citation>
    <scope>NUCLEOTIDE SEQUENCE [LARGE SCALE GENOMIC DNA]</scope>
    <source>
        <strain evidence="3">98ZLc_SE</strain>
    </source>
</reference>
<keyword evidence="4" id="KW-1185">Reference proteome</keyword>
<dbReference type="Gene3D" id="1.25.10.10">
    <property type="entry name" value="Leucine-rich Repeat Variant"/>
    <property type="match status" value="1"/>
</dbReference>
<dbReference type="Pfam" id="PF10508">
    <property type="entry name" value="Proteasom_PSMB"/>
    <property type="match status" value="1"/>
</dbReference>
<evidence type="ECO:0000256" key="2">
    <source>
        <dbReference type="ARBA" id="ARBA00014933"/>
    </source>
</evidence>
<dbReference type="PANTHER" id="PTHR13554">
    <property type="entry name" value="26S PROTEASOME NON-ATPASE REGULATORY SUBUNIT 5-RELATED"/>
    <property type="match status" value="1"/>
</dbReference>
<gene>
    <name evidence="3" type="ORF">RUM44_000802</name>
</gene>
<dbReference type="InterPro" id="IPR011989">
    <property type="entry name" value="ARM-like"/>
</dbReference>
<comment type="caution">
    <text evidence="3">The sequence shown here is derived from an EMBL/GenBank/DDBJ whole genome shotgun (WGS) entry which is preliminary data.</text>
</comment>
<evidence type="ECO:0000313" key="4">
    <source>
        <dbReference type="Proteomes" id="UP001359485"/>
    </source>
</evidence>
<dbReference type="PANTHER" id="PTHR13554:SF10">
    <property type="entry name" value="26S PROTEASOME NON-ATPASE REGULATORY SUBUNIT 5"/>
    <property type="match status" value="1"/>
</dbReference>
<dbReference type="SUPFAM" id="SSF48371">
    <property type="entry name" value="ARM repeat"/>
    <property type="match status" value="1"/>
</dbReference>
<protein>
    <recommendedName>
        <fullName evidence="2">26S proteasome non-ATPase regulatory subunit 5</fullName>
    </recommendedName>
</protein>
<dbReference type="Proteomes" id="UP001359485">
    <property type="component" value="Unassembled WGS sequence"/>
</dbReference>
<dbReference type="InterPro" id="IPR016024">
    <property type="entry name" value="ARM-type_fold"/>
</dbReference>
<name>A0ABR1B9C8_POLSC</name>
<accession>A0ABR1B9C8</accession>
<evidence type="ECO:0000256" key="1">
    <source>
        <dbReference type="ARBA" id="ARBA00006823"/>
    </source>
</evidence>
<sequence>MVENPREWFETRVARLDNHLECGILQEMKSFVLHSEKTVLNDVVHNVSLQPLFDYLASSNQDIDVVCTIIYELLSQLDPKELFSTFEETIHRSLNHNSNEVKDIRLKLMERSINDDTVAVVVTKQMPLLIDAAECLASEERSIAQRAISVFIKLGSNPTGATAFYSSTLLKKLKDVMVINDISRFRVYELIVALSKVSPENLEKGISSGLMEDLVSEVFSSDVLIQLNALEILGNLATSKHGINYLSEKKVIQYLISKLQKIQTEPLAPILLPGLIEFFGNMCAYQPEQFTNEYPQVMSLLFSGIEENDESLLGVTITSISKVGSSCSGRNILKQHKDQMRRFFTKTQQFLNCKTDLAVTVINSLSELLKKINGDESCNEITEEWFDYMGSNATEVIVNLGKLPFIEIRLPALALLKTLAAHSWGAKKLCNYPGMIEYLLNRSSEYNKDCKQTKFDIICNVVQSAGNSNDFLNPDVLHTLKEFVKEGPFYVPLEVETAIEGAN</sequence>
<dbReference type="EMBL" id="JAWJWF010000003">
    <property type="protein sequence ID" value="KAK6635550.1"/>
    <property type="molecule type" value="Genomic_DNA"/>
</dbReference>
<comment type="similarity">
    <text evidence="1">Belongs to the proteasome subunit S5B/HSM3 family.</text>
</comment>